<name>A0A8C5PDE3_9ANUR</name>
<evidence type="ECO:0000259" key="24">
    <source>
        <dbReference type="PROSITE" id="PS51746"/>
    </source>
</evidence>
<evidence type="ECO:0000256" key="21">
    <source>
        <dbReference type="ARBA" id="ARBA00078590"/>
    </source>
</evidence>
<sequence>MEEDEVARDFLGDLLRDLPGQGDKLRLPSRTVSREEAQGELAEVLLGFLRSRGAPSWLCASLVHAAVQQTLQADLSSYVQKNESTNVQEPEDESPEKDIFISSDLLLSHCLSCLQDICSQWQTCLPPITRCSRQMVISAHAIRNTRRKMEDRHVTLLEFNQLHGITDDVERSYFAVFDGHGGVDAANYASAQVHVHVAMHEALPKDPAQALKDSFQRTDALFLRKAKRERLRSGTTGVCVLLEGDRVHVAWLGDSQALLVKKGNYVTLMDPHKPEREDERERIEALGGCVTFLGCWRVNGTLAVSRAIGDIDQKPYVSGEADVTSHVLDGSEDFLVLACDGFYDTVSPPEVPELVLGHLQDNGAFLFPAIVNSCILGVRLNDVHSEALQTNCVGIALGASQVLMEQWSSMLHMQGNCLLNDSLHGGGKTSVLRSGHSSLRALRNETSTGSSQ</sequence>
<reference evidence="25" key="1">
    <citation type="submission" date="2025-08" db="UniProtKB">
        <authorList>
            <consortium name="Ensembl"/>
        </authorList>
    </citation>
    <scope>IDENTIFICATION</scope>
</reference>
<evidence type="ECO:0000256" key="4">
    <source>
        <dbReference type="ARBA" id="ARBA00004496"/>
    </source>
</evidence>
<dbReference type="SMART" id="SM00332">
    <property type="entry name" value="PP2Cc"/>
    <property type="match status" value="1"/>
</dbReference>
<evidence type="ECO:0000256" key="18">
    <source>
        <dbReference type="ARBA" id="ARBA00070214"/>
    </source>
</evidence>
<evidence type="ECO:0000256" key="1">
    <source>
        <dbReference type="ARBA" id="ARBA00001936"/>
    </source>
</evidence>
<dbReference type="PANTHER" id="PTHR13832:SF233">
    <property type="entry name" value="PROTEIN PHOSPHATASE 1F"/>
    <property type="match status" value="1"/>
</dbReference>
<evidence type="ECO:0000256" key="17">
    <source>
        <dbReference type="ARBA" id="ARBA00063519"/>
    </source>
</evidence>
<dbReference type="InterPro" id="IPR000222">
    <property type="entry name" value="PP2C_BS"/>
</dbReference>
<keyword evidence="11" id="KW-0460">Magnesium</keyword>
<dbReference type="GeneTree" id="ENSGT00940000158884"/>
<evidence type="ECO:0000256" key="12">
    <source>
        <dbReference type="ARBA" id="ARBA00022912"/>
    </source>
</evidence>
<evidence type="ECO:0000256" key="19">
    <source>
        <dbReference type="ARBA" id="ARBA00075580"/>
    </source>
</evidence>
<dbReference type="InterPro" id="IPR001932">
    <property type="entry name" value="PPM-type_phosphatase-like_dom"/>
</dbReference>
<evidence type="ECO:0000256" key="3">
    <source>
        <dbReference type="ARBA" id="ARBA00004123"/>
    </source>
</evidence>
<comment type="subunit">
    <text evidence="17">Heterotrimer. Interacts with PAX1 and ARHGEF6 (or ARHGEF7).</text>
</comment>
<gene>
    <name evidence="25" type="primary">PPM1F</name>
</gene>
<dbReference type="InterPro" id="IPR015655">
    <property type="entry name" value="PP2C"/>
</dbReference>
<dbReference type="InterPro" id="IPR036457">
    <property type="entry name" value="PPM-type-like_dom_sf"/>
</dbReference>
<evidence type="ECO:0000256" key="7">
    <source>
        <dbReference type="ARBA" id="ARBA00022553"/>
    </source>
</evidence>
<keyword evidence="8" id="KW-0479">Metal-binding</keyword>
<evidence type="ECO:0000256" key="10">
    <source>
        <dbReference type="ARBA" id="ARBA00022801"/>
    </source>
</evidence>
<evidence type="ECO:0000256" key="23">
    <source>
        <dbReference type="RuleBase" id="RU003465"/>
    </source>
</evidence>
<evidence type="ECO:0000256" key="6">
    <source>
        <dbReference type="ARBA" id="ARBA00022490"/>
    </source>
</evidence>
<keyword evidence="10 23" id="KW-0378">Hydrolase</keyword>
<keyword evidence="9" id="KW-0677">Repeat</keyword>
<dbReference type="SUPFAM" id="SSF81606">
    <property type="entry name" value="PP2C-like"/>
    <property type="match status" value="1"/>
</dbReference>
<accession>A0A8C5PDE3</accession>
<evidence type="ECO:0000256" key="11">
    <source>
        <dbReference type="ARBA" id="ARBA00022842"/>
    </source>
</evidence>
<dbReference type="FunFam" id="3.60.40.10:FF:000021">
    <property type="entry name" value="Protein phosphatase, Mg2+/Mn2+-dependent, 1E"/>
    <property type="match status" value="1"/>
</dbReference>
<organism evidence="25 26">
    <name type="scientific">Leptobrachium leishanense</name>
    <name type="common">Leishan spiny toad</name>
    <dbReference type="NCBI Taxonomy" id="445787"/>
    <lineage>
        <taxon>Eukaryota</taxon>
        <taxon>Metazoa</taxon>
        <taxon>Chordata</taxon>
        <taxon>Craniata</taxon>
        <taxon>Vertebrata</taxon>
        <taxon>Euteleostomi</taxon>
        <taxon>Amphibia</taxon>
        <taxon>Batrachia</taxon>
        <taxon>Anura</taxon>
        <taxon>Pelobatoidea</taxon>
        <taxon>Megophryidae</taxon>
        <taxon>Leptobrachium</taxon>
    </lineage>
</organism>
<evidence type="ECO:0000256" key="14">
    <source>
        <dbReference type="ARBA" id="ARBA00023242"/>
    </source>
</evidence>
<feature type="domain" description="PPM-type phosphatase" evidence="24">
    <location>
        <begin position="136"/>
        <end position="452"/>
    </location>
</feature>
<evidence type="ECO:0000256" key="16">
    <source>
        <dbReference type="ARBA" id="ARBA00048336"/>
    </source>
</evidence>
<comment type="cofactor">
    <cofactor evidence="2">
        <name>Mg(2+)</name>
        <dbReference type="ChEBI" id="CHEBI:18420"/>
    </cofactor>
</comment>
<evidence type="ECO:0000256" key="20">
    <source>
        <dbReference type="ARBA" id="ARBA00075701"/>
    </source>
</evidence>
<dbReference type="GO" id="GO:0005634">
    <property type="term" value="C:nucleus"/>
    <property type="evidence" value="ECO:0007669"/>
    <property type="project" value="UniProtKB-SubCell"/>
</dbReference>
<evidence type="ECO:0000313" key="26">
    <source>
        <dbReference type="Proteomes" id="UP000694569"/>
    </source>
</evidence>
<comment type="cofactor">
    <cofactor evidence="1">
        <name>Mn(2+)</name>
        <dbReference type="ChEBI" id="CHEBI:29035"/>
    </cofactor>
</comment>
<evidence type="ECO:0000256" key="15">
    <source>
        <dbReference type="ARBA" id="ARBA00047761"/>
    </source>
</evidence>
<dbReference type="GO" id="GO:0004722">
    <property type="term" value="F:protein serine/threonine phosphatase activity"/>
    <property type="evidence" value="ECO:0007669"/>
    <property type="project" value="UniProtKB-EC"/>
</dbReference>
<proteinExistence type="inferred from homology"/>
<dbReference type="EC" id="3.1.3.16" evidence="5"/>
<dbReference type="CDD" id="cd00143">
    <property type="entry name" value="PP2Cc"/>
    <property type="match status" value="1"/>
</dbReference>
<dbReference type="PANTHER" id="PTHR13832">
    <property type="entry name" value="PROTEIN PHOSPHATASE 2C"/>
    <property type="match status" value="1"/>
</dbReference>
<dbReference type="Gene3D" id="3.60.40.10">
    <property type="entry name" value="PPM-type phosphatase domain"/>
    <property type="match status" value="1"/>
</dbReference>
<comment type="catalytic activity">
    <reaction evidence="16">
        <text>O-phospho-L-threonyl-[protein] + H2O = L-threonyl-[protein] + phosphate</text>
        <dbReference type="Rhea" id="RHEA:47004"/>
        <dbReference type="Rhea" id="RHEA-COMP:11060"/>
        <dbReference type="Rhea" id="RHEA-COMP:11605"/>
        <dbReference type="ChEBI" id="CHEBI:15377"/>
        <dbReference type="ChEBI" id="CHEBI:30013"/>
        <dbReference type="ChEBI" id="CHEBI:43474"/>
        <dbReference type="ChEBI" id="CHEBI:61977"/>
        <dbReference type="EC" id="3.1.3.16"/>
    </reaction>
</comment>
<dbReference type="GO" id="GO:0005829">
    <property type="term" value="C:cytosol"/>
    <property type="evidence" value="ECO:0007669"/>
    <property type="project" value="TreeGrafter"/>
</dbReference>
<dbReference type="GO" id="GO:0046872">
    <property type="term" value="F:metal ion binding"/>
    <property type="evidence" value="ECO:0007669"/>
    <property type="project" value="UniProtKB-KW"/>
</dbReference>
<reference evidence="25" key="2">
    <citation type="submission" date="2025-09" db="UniProtKB">
        <authorList>
            <consortium name="Ensembl"/>
        </authorList>
    </citation>
    <scope>IDENTIFICATION</scope>
</reference>
<comment type="similarity">
    <text evidence="23">Belongs to the PP2C family.</text>
</comment>
<comment type="catalytic activity">
    <reaction evidence="15">
        <text>O-phospho-L-seryl-[protein] + H2O = L-seryl-[protein] + phosphate</text>
        <dbReference type="Rhea" id="RHEA:20629"/>
        <dbReference type="Rhea" id="RHEA-COMP:9863"/>
        <dbReference type="Rhea" id="RHEA-COMP:11604"/>
        <dbReference type="ChEBI" id="CHEBI:15377"/>
        <dbReference type="ChEBI" id="CHEBI:29999"/>
        <dbReference type="ChEBI" id="CHEBI:43474"/>
        <dbReference type="ChEBI" id="CHEBI:83421"/>
        <dbReference type="EC" id="3.1.3.16"/>
    </reaction>
</comment>
<keyword evidence="14" id="KW-0539">Nucleus</keyword>
<evidence type="ECO:0000256" key="13">
    <source>
        <dbReference type="ARBA" id="ARBA00023211"/>
    </source>
</evidence>
<dbReference type="PROSITE" id="PS51746">
    <property type="entry name" value="PPM_2"/>
    <property type="match status" value="1"/>
</dbReference>
<evidence type="ECO:0000256" key="2">
    <source>
        <dbReference type="ARBA" id="ARBA00001946"/>
    </source>
</evidence>
<dbReference type="Pfam" id="PF00481">
    <property type="entry name" value="PP2C"/>
    <property type="match status" value="1"/>
</dbReference>
<keyword evidence="7" id="KW-0597">Phosphoprotein</keyword>
<dbReference type="PROSITE" id="PS01032">
    <property type="entry name" value="PPM_1"/>
    <property type="match status" value="1"/>
</dbReference>
<keyword evidence="26" id="KW-1185">Reference proteome</keyword>
<dbReference type="Ensembl" id="ENSLLET00000015393.1">
    <property type="protein sequence ID" value="ENSLLEP00000014814.1"/>
    <property type="gene ID" value="ENSLLEG00000009429.1"/>
</dbReference>
<dbReference type="Proteomes" id="UP000694569">
    <property type="component" value="Unplaced"/>
</dbReference>
<evidence type="ECO:0000313" key="25">
    <source>
        <dbReference type="Ensembl" id="ENSLLEP00000014814.1"/>
    </source>
</evidence>
<protein>
    <recommendedName>
        <fullName evidence="18">Protein phosphatase 1E</fullName>
        <ecNumber evidence="5">3.1.3.16</ecNumber>
    </recommendedName>
    <alternativeName>
        <fullName evidence="21">Ca(2+)/calmodulin-dependent protein kinase phosphatase N</fullName>
    </alternativeName>
    <alternativeName>
        <fullName evidence="19">CaMKP-nucleus</fullName>
    </alternativeName>
    <alternativeName>
        <fullName evidence="20">Partner of PIX 1</fullName>
    </alternativeName>
    <alternativeName>
        <fullName evidence="22">Partner of PIX-alpha</fullName>
    </alternativeName>
</protein>
<evidence type="ECO:0000256" key="9">
    <source>
        <dbReference type="ARBA" id="ARBA00022737"/>
    </source>
</evidence>
<comment type="subcellular location">
    <subcellularLocation>
        <location evidence="4">Cytoplasm</location>
    </subcellularLocation>
    <subcellularLocation>
        <location evidence="3">Nucleus</location>
    </subcellularLocation>
</comment>
<dbReference type="AlphaFoldDB" id="A0A8C5PDE3"/>
<keyword evidence="13" id="KW-0464">Manganese</keyword>
<keyword evidence="12 23" id="KW-0904">Protein phosphatase</keyword>
<dbReference type="OrthoDB" id="10264738at2759"/>
<evidence type="ECO:0000256" key="22">
    <source>
        <dbReference type="ARBA" id="ARBA00079435"/>
    </source>
</evidence>
<evidence type="ECO:0000256" key="5">
    <source>
        <dbReference type="ARBA" id="ARBA00013081"/>
    </source>
</evidence>
<evidence type="ECO:0000256" key="8">
    <source>
        <dbReference type="ARBA" id="ARBA00022723"/>
    </source>
</evidence>
<keyword evidence="6" id="KW-0963">Cytoplasm</keyword>